<feature type="compositionally biased region" description="Acidic residues" evidence="4">
    <location>
        <begin position="191"/>
        <end position="212"/>
    </location>
</feature>
<comment type="caution">
    <text evidence="6">The sequence shown here is derived from an EMBL/GenBank/DDBJ whole genome shotgun (WGS) entry which is preliminary data.</text>
</comment>
<dbReference type="SMART" id="SM00544">
    <property type="entry name" value="MA3"/>
    <property type="match status" value="1"/>
</dbReference>
<dbReference type="Pfam" id="PF02854">
    <property type="entry name" value="MIF4G"/>
    <property type="match status" value="1"/>
</dbReference>
<evidence type="ECO:0000256" key="3">
    <source>
        <dbReference type="ARBA" id="ARBA00023242"/>
    </source>
</evidence>
<dbReference type="PANTHER" id="PTHR18034">
    <property type="entry name" value="CELL CYCLE CONTROL PROTEIN CWF22-RELATED"/>
    <property type="match status" value="1"/>
</dbReference>
<evidence type="ECO:0000256" key="4">
    <source>
        <dbReference type="SAM" id="MobiDB-lite"/>
    </source>
</evidence>
<feature type="compositionally biased region" description="Basic residues" evidence="4">
    <location>
        <begin position="41"/>
        <end position="51"/>
    </location>
</feature>
<feature type="compositionally biased region" description="Acidic residues" evidence="4">
    <location>
        <begin position="156"/>
        <end position="182"/>
    </location>
</feature>
<comment type="similarity">
    <text evidence="2">Belongs to the CWC22 family.</text>
</comment>
<dbReference type="SMART" id="SM00543">
    <property type="entry name" value="MIF4G"/>
    <property type="match status" value="1"/>
</dbReference>
<feature type="region of interest" description="Disordered" evidence="4">
    <location>
        <begin position="135"/>
        <end position="252"/>
    </location>
</feature>
<feature type="domain" description="MI" evidence="5">
    <location>
        <begin position="549"/>
        <end position="665"/>
    </location>
</feature>
<proteinExistence type="inferred from homology"/>
<dbReference type="InterPro" id="IPR003891">
    <property type="entry name" value="Initiation_fac_eIF4g_MI"/>
</dbReference>
<dbReference type="InterPro" id="IPR016024">
    <property type="entry name" value="ARM-type_fold"/>
</dbReference>
<dbReference type="InterPro" id="IPR050781">
    <property type="entry name" value="CWC22_splicing_factor"/>
</dbReference>
<evidence type="ECO:0000313" key="6">
    <source>
        <dbReference type="EMBL" id="CAH3015813.1"/>
    </source>
</evidence>
<name>A0ABN8LFG4_9CNID</name>
<dbReference type="PROSITE" id="PS51366">
    <property type="entry name" value="MI"/>
    <property type="match status" value="1"/>
</dbReference>
<dbReference type="EMBL" id="CALNXI010000029">
    <property type="protein sequence ID" value="CAH3015813.1"/>
    <property type="molecule type" value="Genomic_DNA"/>
</dbReference>
<dbReference type="SUPFAM" id="SSF48371">
    <property type="entry name" value="ARM repeat"/>
    <property type="match status" value="1"/>
</dbReference>
<dbReference type="Proteomes" id="UP001159427">
    <property type="component" value="Unassembled WGS sequence"/>
</dbReference>
<evidence type="ECO:0000256" key="1">
    <source>
        <dbReference type="ARBA" id="ARBA00004604"/>
    </source>
</evidence>
<keyword evidence="7" id="KW-1185">Reference proteome</keyword>
<sequence>MLCPVALWTSMEMTAVDLAAKNNESDLSNKLSGGEKNLTAGKKKRKRKRKAKEASESQDISRQKLAEDNKKEDKEIKRLEKLLRLDKKKKVPSQFSHEGLDCILGIYVHDKNLHVTLSFFSSFKKANQNRRKTLDMGQLSCSEDEQEELVTSGNDDVVDDDDDDDDDGDDDDDDDGDDDDGGDSGHGGDYNEADSDEEEEDNFKDNDDDEDAMNNIYNDVDDDGNEDNTQNITCHKYVPPHLRRQPSSEAQREHLNRIRRQVKGLLNRLSEGNMSLISSEIENLFTHNSRNDMNKILSELILGSCVSISLMPDKLLMEHVMLLAILTSHIGTEVGAFFVERLAEMFDNMHNSEKDSYGKGKECVNIVALFAHLYNFKVIDCCLIYDIIRRLVDTFSVQDIELLLFVLKSNGAEIRRDDPASLKDIILQIQAKAASSAHLTSNSRVRFMLEIISNLRNNNLRKIPGYDPSRLEHLRKVLRSLVRDSSQAASNQLKISLEDLLKPETKGRWWIAGSSLSRRNGREFIVASSAQMENTKLLELARKQRMNTDVRKNVFLVMMTSEDYIDAFEKLLRLNLKDAQTREVIHVLIDCCVQERTYNPYYAYLGQKFCEYNRSYQVTFQYSFWDKLKVVGDLASHSVDNLSCLMSHLIATRALSLAILKVVNFVELDKPSVRLFTSLFRHLLLDYSTDITRNVFERISTVQGLSTLRQSLRIFIKHFVGKGKISKTSKTDKHTELKERLQLVDSILGASDRIKL</sequence>
<dbReference type="Pfam" id="PF02847">
    <property type="entry name" value="MA3"/>
    <property type="match status" value="1"/>
</dbReference>
<organism evidence="6 7">
    <name type="scientific">Porites evermanni</name>
    <dbReference type="NCBI Taxonomy" id="104178"/>
    <lineage>
        <taxon>Eukaryota</taxon>
        <taxon>Metazoa</taxon>
        <taxon>Cnidaria</taxon>
        <taxon>Anthozoa</taxon>
        <taxon>Hexacorallia</taxon>
        <taxon>Scleractinia</taxon>
        <taxon>Fungiina</taxon>
        <taxon>Poritidae</taxon>
        <taxon>Porites</taxon>
    </lineage>
</organism>
<reference evidence="6 7" key="1">
    <citation type="submission" date="2022-05" db="EMBL/GenBank/DDBJ databases">
        <authorList>
            <consortium name="Genoscope - CEA"/>
            <person name="William W."/>
        </authorList>
    </citation>
    <scope>NUCLEOTIDE SEQUENCE [LARGE SCALE GENOMIC DNA]</scope>
</reference>
<keyword evidence="3" id="KW-0539">Nucleus</keyword>
<feature type="compositionally biased region" description="Basic and acidic residues" evidence="4">
    <location>
        <begin position="52"/>
        <end position="71"/>
    </location>
</feature>
<protein>
    <recommendedName>
        <fullName evidence="5">MI domain-containing protein</fullName>
    </recommendedName>
</protein>
<evidence type="ECO:0000313" key="7">
    <source>
        <dbReference type="Proteomes" id="UP001159427"/>
    </source>
</evidence>
<gene>
    <name evidence="6" type="ORF">PEVE_00021656</name>
</gene>
<evidence type="ECO:0000256" key="2">
    <source>
        <dbReference type="ARBA" id="ARBA00006856"/>
    </source>
</evidence>
<evidence type="ECO:0000259" key="5">
    <source>
        <dbReference type="PROSITE" id="PS51366"/>
    </source>
</evidence>
<accession>A0ABN8LFG4</accession>
<comment type="subcellular location">
    <subcellularLocation>
        <location evidence="1">Nucleus</location>
        <location evidence="1">Nucleolus</location>
    </subcellularLocation>
</comment>
<dbReference type="Gene3D" id="1.25.40.180">
    <property type="match status" value="1"/>
</dbReference>
<dbReference type="PANTHER" id="PTHR18034:SF4">
    <property type="entry name" value="NUCLEOLAR MIF4G DOMAIN-CONTAINING PROTEIN 1"/>
    <property type="match status" value="1"/>
</dbReference>
<dbReference type="InterPro" id="IPR003890">
    <property type="entry name" value="MIF4G-like_typ-3"/>
</dbReference>
<feature type="region of interest" description="Disordered" evidence="4">
    <location>
        <begin position="22"/>
        <end position="71"/>
    </location>
</feature>